<dbReference type="EMBL" id="SMMG02000007">
    <property type="protein sequence ID" value="KAA3465509.1"/>
    <property type="molecule type" value="Genomic_DNA"/>
</dbReference>
<accession>A0A5B6V8P9</accession>
<name>A0A5B6V8P9_9ROSI</name>
<evidence type="ECO:0000313" key="2">
    <source>
        <dbReference type="Proteomes" id="UP000325315"/>
    </source>
</evidence>
<dbReference type="OrthoDB" id="1002598at2759"/>
<sequence>MNVYGFLGARKRILMRSLNNIQKAIDHFPSSQLTQKELEVRDELENVLDHEDLFGDRRLVVTSFIWMVGIGVLIKMSCRLRRWNFSKDSMWDTLGGDVCQWVKQVFAGRQIEQELNNMLIVLIPKKENPEYFI</sequence>
<proteinExistence type="predicted"/>
<organism evidence="1 2">
    <name type="scientific">Gossypium australe</name>
    <dbReference type="NCBI Taxonomy" id="47621"/>
    <lineage>
        <taxon>Eukaryota</taxon>
        <taxon>Viridiplantae</taxon>
        <taxon>Streptophyta</taxon>
        <taxon>Embryophyta</taxon>
        <taxon>Tracheophyta</taxon>
        <taxon>Spermatophyta</taxon>
        <taxon>Magnoliopsida</taxon>
        <taxon>eudicotyledons</taxon>
        <taxon>Gunneridae</taxon>
        <taxon>Pentapetalae</taxon>
        <taxon>rosids</taxon>
        <taxon>malvids</taxon>
        <taxon>Malvales</taxon>
        <taxon>Malvaceae</taxon>
        <taxon>Malvoideae</taxon>
        <taxon>Gossypium</taxon>
    </lineage>
</organism>
<dbReference type="Proteomes" id="UP000325315">
    <property type="component" value="Unassembled WGS sequence"/>
</dbReference>
<reference evidence="1" key="1">
    <citation type="submission" date="2019-08" db="EMBL/GenBank/DDBJ databases">
        <authorList>
            <person name="Liu F."/>
        </authorList>
    </citation>
    <scope>NUCLEOTIDE SEQUENCE [LARGE SCALE GENOMIC DNA]</scope>
    <source>
        <strain evidence="1">PA1801</strain>
        <tissue evidence="1">Leaf</tissue>
    </source>
</reference>
<dbReference type="AlphaFoldDB" id="A0A5B6V8P9"/>
<gene>
    <name evidence="1" type="ORF">EPI10_000668</name>
</gene>
<protein>
    <submittedName>
        <fullName evidence="1">Tyrosine decarboxylase 1-like</fullName>
    </submittedName>
</protein>
<evidence type="ECO:0000313" key="1">
    <source>
        <dbReference type="EMBL" id="KAA3465509.1"/>
    </source>
</evidence>
<comment type="caution">
    <text evidence="1">The sequence shown here is derived from an EMBL/GenBank/DDBJ whole genome shotgun (WGS) entry which is preliminary data.</text>
</comment>
<keyword evidence="2" id="KW-1185">Reference proteome</keyword>